<dbReference type="Gene3D" id="3.90.1340.10">
    <property type="entry name" value="Phage tail collar domain"/>
    <property type="match status" value="1"/>
</dbReference>
<dbReference type="CDD" id="cd22641">
    <property type="entry name" value="C24-like"/>
    <property type="match status" value="1"/>
</dbReference>
<evidence type="ECO:0000313" key="2">
    <source>
        <dbReference type="EMBL" id="PHN01257.1"/>
    </source>
</evidence>
<dbReference type="InterPro" id="IPR037053">
    <property type="entry name" value="Phage_tail_collar_dom_sf"/>
</dbReference>
<name>A0A2D0MYF8_FLAN2</name>
<reference evidence="2 3" key="1">
    <citation type="submission" date="2017-10" db="EMBL/GenBank/DDBJ databases">
        <title>The draft genome sequence of Lewinella nigricans NBRC 102662.</title>
        <authorList>
            <person name="Wang K."/>
        </authorList>
    </citation>
    <scope>NUCLEOTIDE SEQUENCE [LARGE SCALE GENOMIC DNA]</scope>
    <source>
        <strain evidence="2 3">NBRC 102662</strain>
    </source>
</reference>
<dbReference type="AlphaFoldDB" id="A0A2D0MYF8"/>
<evidence type="ECO:0008006" key="4">
    <source>
        <dbReference type="Google" id="ProtNLM"/>
    </source>
</evidence>
<protein>
    <recommendedName>
        <fullName evidence="4">Phage tail collar domain-containing protein</fullName>
    </recommendedName>
</protein>
<sequence length="322" mass="34681">MACNCIARDILKGYFEQCSTPTEENFHEWIDAFFHPCEDDTICNNLTLKGTDGFDQTGETATLFLGDEHHSIESEHGKGVTINTFGADDAVFIEQISGNVGIGTTSPAKKLDVNGDAMVQGELCADSLDISGNVNIQGTITATSLNIAGSGLVPIGVILMWFGNTVPAGWAICDGTNGTPDLRGRFIVGQTNADQNDHGYTNSEKNRSEYLTIGASGGKNKVKLTASQSGVQKHKHYIDLKTYEEGDHTHASLGSEGVKDPNTFDFLVPTFSEGDPYTGTGPAGKHDHIVRGDSNNSTEKDAVDEHENLPPYFSIRFIMKLS</sequence>
<comment type="caution">
    <text evidence="2">The sequence shown here is derived from an EMBL/GenBank/DDBJ whole genome shotgun (WGS) entry which is preliminary data.</text>
</comment>
<keyword evidence="3" id="KW-1185">Reference proteome</keyword>
<evidence type="ECO:0000256" key="1">
    <source>
        <dbReference type="SAM" id="MobiDB-lite"/>
    </source>
</evidence>
<organism evidence="2 3">
    <name type="scientific">Flavilitoribacter nigricans (strain ATCC 23147 / DSM 23189 / NBRC 102662 / NCIMB 1420 / SS-2)</name>
    <name type="common">Lewinella nigricans</name>
    <dbReference type="NCBI Taxonomy" id="1122177"/>
    <lineage>
        <taxon>Bacteria</taxon>
        <taxon>Pseudomonadati</taxon>
        <taxon>Bacteroidota</taxon>
        <taxon>Saprospiria</taxon>
        <taxon>Saprospirales</taxon>
        <taxon>Lewinellaceae</taxon>
        <taxon>Flavilitoribacter</taxon>
    </lineage>
</organism>
<feature type="region of interest" description="Disordered" evidence="1">
    <location>
        <begin position="281"/>
        <end position="302"/>
    </location>
</feature>
<gene>
    <name evidence="2" type="ORF">CRP01_37905</name>
</gene>
<accession>A0A2D0MYF8</accession>
<dbReference type="OrthoDB" id="9113831at2"/>
<proteinExistence type="predicted"/>
<dbReference type="Proteomes" id="UP000223913">
    <property type="component" value="Unassembled WGS sequence"/>
</dbReference>
<dbReference type="RefSeq" id="WP_099155314.1">
    <property type="nucleotide sequence ID" value="NZ_PDUD01000058.1"/>
</dbReference>
<dbReference type="SUPFAM" id="SSF88874">
    <property type="entry name" value="Receptor-binding domain of short tail fibre protein gp12"/>
    <property type="match status" value="1"/>
</dbReference>
<dbReference type="EMBL" id="PDUD01000058">
    <property type="protein sequence ID" value="PHN01257.1"/>
    <property type="molecule type" value="Genomic_DNA"/>
</dbReference>
<evidence type="ECO:0000313" key="3">
    <source>
        <dbReference type="Proteomes" id="UP000223913"/>
    </source>
</evidence>